<proteinExistence type="predicted"/>
<gene>
    <name evidence="1" type="ORF">DUB47_00905</name>
</gene>
<accession>A0A5W7ZCE9</accession>
<evidence type="ECO:0000313" key="1">
    <source>
        <dbReference type="EMBL" id="EBX9820063.1"/>
    </source>
</evidence>
<dbReference type="EMBL" id="AAHMUO010000003">
    <property type="protein sequence ID" value="EBX9820063.1"/>
    <property type="molecule type" value="Genomic_DNA"/>
</dbReference>
<protein>
    <submittedName>
        <fullName evidence="1">Uncharacterized protein</fullName>
    </submittedName>
</protein>
<dbReference type="AlphaFoldDB" id="A0A5W7ZCE9"/>
<comment type="caution">
    <text evidence="1">The sequence shown here is derived from an EMBL/GenBank/DDBJ whole genome shotgun (WGS) entry which is preliminary data.</text>
</comment>
<organism evidence="1">
    <name type="scientific">Salmonella enterica subsp. enterica serovar Heidelberg</name>
    <dbReference type="NCBI Taxonomy" id="611"/>
    <lineage>
        <taxon>Bacteria</taxon>
        <taxon>Pseudomonadati</taxon>
        <taxon>Pseudomonadota</taxon>
        <taxon>Gammaproteobacteria</taxon>
        <taxon>Enterobacterales</taxon>
        <taxon>Enterobacteriaceae</taxon>
        <taxon>Salmonella</taxon>
    </lineage>
</organism>
<reference evidence="1" key="1">
    <citation type="submission" date="2018-07" db="EMBL/GenBank/DDBJ databases">
        <authorList>
            <person name="Ashton P.M."/>
            <person name="Dallman T."/>
            <person name="Nair S."/>
            <person name="De Pinna E."/>
            <person name="Peters T."/>
            <person name="Grant K."/>
        </authorList>
    </citation>
    <scope>NUCLEOTIDE SEQUENCE</scope>
    <source>
        <strain evidence="1">366325</strain>
    </source>
</reference>
<name>A0A5W7ZCE9_SALET</name>
<feature type="non-terminal residue" evidence="1">
    <location>
        <position position="1"/>
    </location>
</feature>
<sequence>WGYIVKNTVPTSQRLISRRIIWGLLFVCYTEVSHVYPPLPTAVIIFAFRAGPTSPIKIKLTLLLAIAFTNQIQLR</sequence>